<gene>
    <name evidence="1" type="ORF">SYK_32340</name>
</gene>
<protein>
    <submittedName>
        <fullName evidence="1">Uncharacterized protein</fullName>
    </submittedName>
</protein>
<name>A0ABM8B4U9_9BACT</name>
<organism evidence="1 2">
    <name type="scientific">Pseudodesulfovibrio nedwellii</name>
    <dbReference type="NCBI Taxonomy" id="2973072"/>
    <lineage>
        <taxon>Bacteria</taxon>
        <taxon>Pseudomonadati</taxon>
        <taxon>Thermodesulfobacteriota</taxon>
        <taxon>Desulfovibrionia</taxon>
        <taxon>Desulfovibrionales</taxon>
        <taxon>Desulfovibrionaceae</taxon>
    </lineage>
</organism>
<keyword evidence="2" id="KW-1185">Reference proteome</keyword>
<accession>A0ABM8B4U9</accession>
<dbReference type="EMBL" id="AP026709">
    <property type="protein sequence ID" value="BDQ38874.1"/>
    <property type="molecule type" value="Genomic_DNA"/>
</dbReference>
<dbReference type="Proteomes" id="UP001317742">
    <property type="component" value="Chromosome"/>
</dbReference>
<sequence length="243" mass="26648">MNINMLGTFVLKDGIPSEPDIVLANCRDSAMLGRLVSMFSNHSDIRFFLVENVDDMGLDLNADLHFLKDGGNWVLANNDTLVDVLFDRANFNPAGSEGTFLIVPEEGGYALITSDDEPGQMFSDDFLFVAHTVAGVDDDSDGFFIDPSVLENGEDKIVVSDFHFGSDVLELPLGMYIKDVLVDHEHDFTEVIIGQIDALHDDIVVKLLGVSQFDMPTSHMDMAGDQDAVNSMIQAIIDSPDKT</sequence>
<dbReference type="RefSeq" id="WP_281761362.1">
    <property type="nucleotide sequence ID" value="NZ_AP026709.1"/>
</dbReference>
<proteinExistence type="predicted"/>
<evidence type="ECO:0000313" key="1">
    <source>
        <dbReference type="EMBL" id="BDQ38874.1"/>
    </source>
</evidence>
<reference evidence="1 2" key="1">
    <citation type="submission" date="2022-08" db="EMBL/GenBank/DDBJ databases">
        <title>Genome Sequence of the sulphate-reducing bacterium, Pseudodesulfovibrio sp. SYK.</title>
        <authorList>
            <person name="Kondo R."/>
            <person name="Kataoka T."/>
        </authorList>
    </citation>
    <scope>NUCLEOTIDE SEQUENCE [LARGE SCALE GENOMIC DNA]</scope>
    <source>
        <strain evidence="1 2">SYK</strain>
    </source>
</reference>
<evidence type="ECO:0000313" key="2">
    <source>
        <dbReference type="Proteomes" id="UP001317742"/>
    </source>
</evidence>